<sequence length="388" mass="43281">MKFDFYLSEMSVSDLHGGGLTLQRIIGDGLKDISWFIHVNRFATDVPAADEFFNRTIDIPSFWERDTVRKTIGNSLSAKLAKKLPAIKKHAQRAAKIINEKFESEQVLSALICPQGANSLFTLEALKALRAVNYVTWVMDDHLIEFTDNQWRYPDGVEEVFAKHLQEANHVFVISPAMQHFYLDRFGVSSTVLFGSSDLLNGATTNAGNKGPLKIGYFGAVASWQLDALKIFADALKGTKDELHIYSTVQKLPDALNLKEVVFKGRIDPGEVLPAMRNYNAVLLPISFQEKIRNMSQFNIATKMGEYLASGVPILAVGPPYAAMIDYLHIKKAAFTATSANVKDIRTSVALLRDQYKVVEILNNAKKLVLNEVGTQPMRKKWLSVING</sequence>
<proteinExistence type="predicted"/>
<name>A0A934PWF0_9SPHI</name>
<keyword evidence="2" id="KW-1185">Reference proteome</keyword>
<dbReference type="RefSeq" id="WP_200067198.1">
    <property type="nucleotide sequence ID" value="NZ_JAEHFW010000003.1"/>
</dbReference>
<gene>
    <name evidence="1" type="ORF">I5M19_15130</name>
</gene>
<comment type="caution">
    <text evidence="1">The sequence shown here is derived from an EMBL/GenBank/DDBJ whole genome shotgun (WGS) entry which is preliminary data.</text>
</comment>
<evidence type="ECO:0000313" key="1">
    <source>
        <dbReference type="EMBL" id="MBK0380655.1"/>
    </source>
</evidence>
<dbReference type="EMBL" id="JAEHFW010000003">
    <property type="protein sequence ID" value="MBK0380655.1"/>
    <property type="molecule type" value="Genomic_DNA"/>
</dbReference>
<reference evidence="1" key="1">
    <citation type="submission" date="2020-12" db="EMBL/GenBank/DDBJ databases">
        <title>Bacterial novel species Mucilaginibacter sp. SD-g isolated from soil.</title>
        <authorList>
            <person name="Jung H.-Y."/>
        </authorList>
    </citation>
    <scope>NUCLEOTIDE SEQUENCE</scope>
    <source>
        <strain evidence="1">SD-g</strain>
    </source>
</reference>
<accession>A0A934PWF0</accession>
<dbReference type="Proteomes" id="UP000613193">
    <property type="component" value="Unassembled WGS sequence"/>
</dbReference>
<dbReference type="SUPFAM" id="SSF53756">
    <property type="entry name" value="UDP-Glycosyltransferase/glycogen phosphorylase"/>
    <property type="match status" value="1"/>
</dbReference>
<evidence type="ECO:0000313" key="2">
    <source>
        <dbReference type="Proteomes" id="UP000613193"/>
    </source>
</evidence>
<dbReference type="AlphaFoldDB" id="A0A934PWF0"/>
<dbReference type="Gene3D" id="3.40.50.2000">
    <property type="entry name" value="Glycogen Phosphorylase B"/>
    <property type="match status" value="1"/>
</dbReference>
<protein>
    <submittedName>
        <fullName evidence="1">Uncharacterized protein</fullName>
    </submittedName>
</protein>
<organism evidence="1 2">
    <name type="scientific">Mucilaginibacter segetis</name>
    <dbReference type="NCBI Taxonomy" id="2793071"/>
    <lineage>
        <taxon>Bacteria</taxon>
        <taxon>Pseudomonadati</taxon>
        <taxon>Bacteroidota</taxon>
        <taxon>Sphingobacteriia</taxon>
        <taxon>Sphingobacteriales</taxon>
        <taxon>Sphingobacteriaceae</taxon>
        <taxon>Mucilaginibacter</taxon>
    </lineage>
</organism>